<feature type="transmembrane region" description="Helical" evidence="1">
    <location>
        <begin position="158"/>
        <end position="175"/>
    </location>
</feature>
<accession>A0A1F2UI48</accession>
<feature type="transmembrane region" description="Helical" evidence="1">
    <location>
        <begin position="91"/>
        <end position="110"/>
    </location>
</feature>
<protein>
    <recommendedName>
        <fullName evidence="4">Glycosyl transferase family 4</fullName>
    </recommendedName>
</protein>
<keyword evidence="1" id="KW-0812">Transmembrane</keyword>
<organism evidence="2 3">
    <name type="scientific">Candidatus Aquicultor primus</name>
    <dbReference type="NCBI Taxonomy" id="1797195"/>
    <lineage>
        <taxon>Bacteria</taxon>
        <taxon>Bacillati</taxon>
        <taxon>Actinomycetota</taxon>
        <taxon>Candidatus Aquicultoria</taxon>
        <taxon>Candidatus Aquicultorales</taxon>
        <taxon>Candidatus Aquicultoraceae</taxon>
        <taxon>Candidatus Aquicultor</taxon>
    </lineage>
</organism>
<keyword evidence="1" id="KW-0472">Membrane</keyword>
<evidence type="ECO:0008006" key="4">
    <source>
        <dbReference type="Google" id="ProtNLM"/>
    </source>
</evidence>
<feature type="transmembrane region" description="Helical" evidence="1">
    <location>
        <begin position="187"/>
        <end position="216"/>
    </location>
</feature>
<dbReference type="AlphaFoldDB" id="A0A1F2UI48"/>
<evidence type="ECO:0000256" key="1">
    <source>
        <dbReference type="SAM" id="Phobius"/>
    </source>
</evidence>
<dbReference type="EMBL" id="MELI01000088">
    <property type="protein sequence ID" value="OFW32710.1"/>
    <property type="molecule type" value="Genomic_DNA"/>
</dbReference>
<feature type="transmembrane region" description="Helical" evidence="1">
    <location>
        <begin position="47"/>
        <end position="71"/>
    </location>
</feature>
<feature type="transmembrane region" description="Helical" evidence="1">
    <location>
        <begin position="6"/>
        <end position="27"/>
    </location>
</feature>
<evidence type="ECO:0000313" key="2">
    <source>
        <dbReference type="EMBL" id="OFW32710.1"/>
    </source>
</evidence>
<evidence type="ECO:0000313" key="3">
    <source>
        <dbReference type="Proteomes" id="UP000178086"/>
    </source>
</evidence>
<comment type="caution">
    <text evidence="2">The sequence shown here is derived from an EMBL/GenBank/DDBJ whole genome shotgun (WGS) entry which is preliminary data.</text>
</comment>
<gene>
    <name evidence="2" type="ORF">A2074_03125</name>
</gene>
<proteinExistence type="predicted"/>
<dbReference type="Proteomes" id="UP000178086">
    <property type="component" value="Unassembled WGS sequence"/>
</dbReference>
<name>A0A1F2UI48_9ACTN</name>
<feature type="transmembrane region" description="Helical" evidence="1">
    <location>
        <begin position="236"/>
        <end position="264"/>
    </location>
</feature>
<reference evidence="2 3" key="1">
    <citation type="journal article" date="2016" name="Nat. Commun.">
        <title>Thousands of microbial genomes shed light on interconnected biogeochemical processes in an aquifer system.</title>
        <authorList>
            <person name="Anantharaman K."/>
            <person name="Brown C.T."/>
            <person name="Hug L.A."/>
            <person name="Sharon I."/>
            <person name="Castelle C.J."/>
            <person name="Probst A.J."/>
            <person name="Thomas B.C."/>
            <person name="Singh A."/>
            <person name="Wilkins M.J."/>
            <person name="Karaoz U."/>
            <person name="Brodie E.L."/>
            <person name="Williams K.H."/>
            <person name="Hubbard S.S."/>
            <person name="Banfield J.F."/>
        </authorList>
    </citation>
    <scope>NUCLEOTIDE SEQUENCE [LARGE SCALE GENOMIC DNA]</scope>
</reference>
<keyword evidence="1" id="KW-1133">Transmembrane helix</keyword>
<sequence length="290" mass="31547">MLVFLVLWTIAHFFTGAILAAVIGGALKRLLYDSGALKQNYRQRDVVNMMGLSFVLVWLVMMAIAAAFGFAQDIIGLMVPERFQFTPDMSMPLTILILGVGMFGLIDDLLGSRESTGFRGHIGQLLKGRLTTGALKALGTPIVAFFAIYQLSSGPLEAFGDALLIALFVNTLNLLDLRPGRALKLFIPLLAIFLLYAPSSYGLAVAALLGVALVLLRADLKEETMLGDVGSNVIGAVLGFSFVITFGWSVKLPLIIVLVALQILTERYSLTRIIENTPILREFDRLGRNI</sequence>
<feature type="transmembrane region" description="Helical" evidence="1">
    <location>
        <begin position="130"/>
        <end position="152"/>
    </location>
</feature>